<comment type="caution">
    <text evidence="1">The sequence shown here is derived from an EMBL/GenBank/DDBJ whole genome shotgun (WGS) entry which is preliminary data.</text>
</comment>
<gene>
    <name evidence="1" type="ORF">HNQ43_000572</name>
</gene>
<dbReference type="EMBL" id="JACHHD010000004">
    <property type="protein sequence ID" value="MBB5184533.1"/>
    <property type="molecule type" value="Genomic_DNA"/>
</dbReference>
<proteinExistence type="predicted"/>
<dbReference type="AlphaFoldDB" id="A0A7W8D205"/>
<evidence type="ECO:0000313" key="1">
    <source>
        <dbReference type="EMBL" id="MBB5184533.1"/>
    </source>
</evidence>
<accession>A0A7W8D205</accession>
<sequence>MMSEKKFNCMEFDDDNNRINILIGDNGFVDYKDIAKVSILNQQASFKGEDKPFTHQILNGTAFLCGIMEPQFYVGLKIILKDETIKAVFISNRKTIFNTDIYNEDKKEAEKIKKMLDKRISK</sequence>
<reference evidence="1 2" key="1">
    <citation type="submission" date="2020-08" db="EMBL/GenBank/DDBJ databases">
        <title>Genomic Encyclopedia of Type Strains, Phase IV (KMG-IV): sequencing the most valuable type-strain genomes for metagenomic binning, comparative biology and taxonomic classification.</title>
        <authorList>
            <person name="Goeker M."/>
        </authorList>
    </citation>
    <scope>NUCLEOTIDE SEQUENCE [LARGE SCALE GENOMIC DNA]</scope>
    <source>
        <strain evidence="1 2">DSM 26963</strain>
    </source>
</reference>
<dbReference type="RefSeq" id="WP_183374582.1">
    <property type="nucleotide sequence ID" value="NZ_JACHHD010000004.1"/>
</dbReference>
<name>A0A7W8D205_9FIRM</name>
<organism evidence="1 2">
    <name type="scientific">Faecalicoccus acidiformans</name>
    <dbReference type="NCBI Taxonomy" id="915173"/>
    <lineage>
        <taxon>Bacteria</taxon>
        <taxon>Bacillati</taxon>
        <taxon>Bacillota</taxon>
        <taxon>Erysipelotrichia</taxon>
        <taxon>Erysipelotrichales</taxon>
        <taxon>Erysipelotrichaceae</taxon>
        <taxon>Faecalicoccus</taxon>
    </lineage>
</organism>
<dbReference type="Proteomes" id="UP000521313">
    <property type="component" value="Unassembled WGS sequence"/>
</dbReference>
<protein>
    <submittedName>
        <fullName evidence="1">Uncharacterized protein</fullName>
    </submittedName>
</protein>
<evidence type="ECO:0000313" key="2">
    <source>
        <dbReference type="Proteomes" id="UP000521313"/>
    </source>
</evidence>